<dbReference type="AlphaFoldDB" id="A0AAE0TYU7"/>
<name>A0AAE0TYU7_9PEZI</name>
<dbReference type="Proteomes" id="UP001287356">
    <property type="component" value="Unassembled WGS sequence"/>
</dbReference>
<accession>A0AAE0TYU7</accession>
<evidence type="ECO:0000313" key="2">
    <source>
        <dbReference type="Proteomes" id="UP001287356"/>
    </source>
</evidence>
<comment type="caution">
    <text evidence="1">The sequence shown here is derived from an EMBL/GenBank/DDBJ whole genome shotgun (WGS) entry which is preliminary data.</text>
</comment>
<proteinExistence type="predicted"/>
<evidence type="ECO:0000313" key="1">
    <source>
        <dbReference type="EMBL" id="KAK3384668.1"/>
    </source>
</evidence>
<organism evidence="1 2">
    <name type="scientific">Lasiosphaeria ovina</name>
    <dbReference type="NCBI Taxonomy" id="92902"/>
    <lineage>
        <taxon>Eukaryota</taxon>
        <taxon>Fungi</taxon>
        <taxon>Dikarya</taxon>
        <taxon>Ascomycota</taxon>
        <taxon>Pezizomycotina</taxon>
        <taxon>Sordariomycetes</taxon>
        <taxon>Sordariomycetidae</taxon>
        <taxon>Sordariales</taxon>
        <taxon>Lasiosphaeriaceae</taxon>
        <taxon>Lasiosphaeria</taxon>
    </lineage>
</organism>
<reference evidence="1" key="1">
    <citation type="journal article" date="2023" name="Mol. Phylogenet. Evol.">
        <title>Genome-scale phylogeny and comparative genomics of the fungal order Sordariales.</title>
        <authorList>
            <person name="Hensen N."/>
            <person name="Bonometti L."/>
            <person name="Westerberg I."/>
            <person name="Brannstrom I.O."/>
            <person name="Guillou S."/>
            <person name="Cros-Aarteil S."/>
            <person name="Calhoun S."/>
            <person name="Haridas S."/>
            <person name="Kuo A."/>
            <person name="Mondo S."/>
            <person name="Pangilinan J."/>
            <person name="Riley R."/>
            <person name="LaButti K."/>
            <person name="Andreopoulos B."/>
            <person name="Lipzen A."/>
            <person name="Chen C."/>
            <person name="Yan M."/>
            <person name="Daum C."/>
            <person name="Ng V."/>
            <person name="Clum A."/>
            <person name="Steindorff A."/>
            <person name="Ohm R.A."/>
            <person name="Martin F."/>
            <person name="Silar P."/>
            <person name="Natvig D.O."/>
            <person name="Lalanne C."/>
            <person name="Gautier V."/>
            <person name="Ament-Velasquez S.L."/>
            <person name="Kruys A."/>
            <person name="Hutchinson M.I."/>
            <person name="Powell A.J."/>
            <person name="Barry K."/>
            <person name="Miller A.N."/>
            <person name="Grigoriev I.V."/>
            <person name="Debuchy R."/>
            <person name="Gladieux P."/>
            <person name="Hiltunen Thoren M."/>
            <person name="Johannesson H."/>
        </authorList>
    </citation>
    <scope>NUCLEOTIDE SEQUENCE</scope>
    <source>
        <strain evidence="1">CBS 958.72</strain>
    </source>
</reference>
<dbReference type="EMBL" id="JAULSN010000001">
    <property type="protein sequence ID" value="KAK3384668.1"/>
    <property type="molecule type" value="Genomic_DNA"/>
</dbReference>
<gene>
    <name evidence="1" type="ORF">B0T24DRAFT_609257</name>
</gene>
<keyword evidence="2" id="KW-1185">Reference proteome</keyword>
<protein>
    <submittedName>
        <fullName evidence="1">Uncharacterized protein</fullName>
    </submittedName>
</protein>
<sequence>MKAFDTNGLSNNMNTWPSITLKRIRYALEQWLYKKRKRRSWIAEFGTFVVALTRFGERLEGSFWLCSFCPDGILFNYKVTSSPSLHLAIYNKFDSN</sequence>
<reference evidence="1" key="2">
    <citation type="submission" date="2023-06" db="EMBL/GenBank/DDBJ databases">
        <authorList>
            <consortium name="Lawrence Berkeley National Laboratory"/>
            <person name="Haridas S."/>
            <person name="Hensen N."/>
            <person name="Bonometti L."/>
            <person name="Westerberg I."/>
            <person name="Brannstrom I.O."/>
            <person name="Guillou S."/>
            <person name="Cros-Aarteil S."/>
            <person name="Calhoun S."/>
            <person name="Kuo A."/>
            <person name="Mondo S."/>
            <person name="Pangilinan J."/>
            <person name="Riley R."/>
            <person name="Labutti K."/>
            <person name="Andreopoulos B."/>
            <person name="Lipzen A."/>
            <person name="Chen C."/>
            <person name="Yanf M."/>
            <person name="Daum C."/>
            <person name="Ng V."/>
            <person name="Clum A."/>
            <person name="Steindorff A."/>
            <person name="Ohm R."/>
            <person name="Martin F."/>
            <person name="Silar P."/>
            <person name="Natvig D."/>
            <person name="Lalanne C."/>
            <person name="Gautier V."/>
            <person name="Ament-Velasquez S.L."/>
            <person name="Kruys A."/>
            <person name="Hutchinson M.I."/>
            <person name="Powell A.J."/>
            <person name="Barry K."/>
            <person name="Miller A.N."/>
            <person name="Grigoriev I.V."/>
            <person name="Debuchy R."/>
            <person name="Gladieux P."/>
            <person name="Thoren M.H."/>
            <person name="Johannesson H."/>
        </authorList>
    </citation>
    <scope>NUCLEOTIDE SEQUENCE</scope>
    <source>
        <strain evidence="1">CBS 958.72</strain>
    </source>
</reference>